<dbReference type="AlphaFoldDB" id="A0AAD7I904"/>
<feature type="region of interest" description="Disordered" evidence="1">
    <location>
        <begin position="871"/>
        <end position="985"/>
    </location>
</feature>
<proteinExistence type="predicted"/>
<feature type="compositionally biased region" description="Low complexity" evidence="1">
    <location>
        <begin position="1025"/>
        <end position="1038"/>
    </location>
</feature>
<organism evidence="2 3">
    <name type="scientific">Mycena metata</name>
    <dbReference type="NCBI Taxonomy" id="1033252"/>
    <lineage>
        <taxon>Eukaryota</taxon>
        <taxon>Fungi</taxon>
        <taxon>Dikarya</taxon>
        <taxon>Basidiomycota</taxon>
        <taxon>Agaricomycotina</taxon>
        <taxon>Agaricomycetes</taxon>
        <taxon>Agaricomycetidae</taxon>
        <taxon>Agaricales</taxon>
        <taxon>Marasmiineae</taxon>
        <taxon>Mycenaceae</taxon>
        <taxon>Mycena</taxon>
    </lineage>
</organism>
<keyword evidence="3" id="KW-1185">Reference proteome</keyword>
<evidence type="ECO:0000313" key="2">
    <source>
        <dbReference type="EMBL" id="KAJ7736860.1"/>
    </source>
</evidence>
<sequence length="1118" mass="123176">MADAELFFKELQAGNVHLATEATVVAFGALSRDPHIYNPRPICISGTCKHEKGSEQAEFLRILNEAANNRKQHGNIEYRTVSFASDGEAKRGLALALEFMKFPLHKSSPIYPLLKPLEFMNLRVGPDDITPDKDFRHVMKTTRGLLMRKAGIDLLGFLITPAIVKKHLMAAGNSQAHVDQLLNPNDRQHVTLGYQLLRELWDLPDALPDDGPVFRSARRALQIFGRLGYHLVMPYICLSLSLREQLVHLSTAAHLLLILFATDGAGTKFMANQTFVNIMIMIKNAFFCVAKAKIDIPDSEFFLILLGTDRLEKLFGLIRTAVGTDANVDVYQLSTRASNLTEISIILTLRPHWDRGPKRIKLPAVINEKGDVSAKADHISPASWLGDLHVANVVLHACWIDGKLIAEGIVPEGRETLAKLAAKKVDIFSPLGEYLLHMPDAPDAFTPDPVLLRPSPQETNDPAPESFYDPDGDIEDAIAIEKPLNPKHSPHVVVDGKKLSKASILSQLMQGRSVRLSTDRTRRVAGIPAFKSSSTNGLITSDNVPTLHISNPIAALVTCEDRIFLAVAQVNRIAFGSTDLDTLPLDLLADAGTKISFQILRLLPATEDDDPDGRHDWRWSLGGFESTCVNVPGNLIQPLNPTISNRIPGKPTYLFTSDALLHVASGIQSQLASRDFDFMPEVPRSEKFPYRHLGQACFVVELDDREYRGKLGGQGAFDCTKCDPPVSLSLKNKQLILQHNGAHILFDPSINRSDQPCGLCLRPFPLCNFVLTTGQGTDSARQVNWKLSTCLRPLQFSMAAAMKWSLKSPCTNYLIFCPLRCGLVIWTYNIEAHYRSPRHGLTSLTNTPIPYAMTAQEHACMMEIYQNRRVQPQPRNFKQKSRPPLITSDRHSTLLAMRTLETEDPAIPDVDLSRLRPSETEDSESSTSNLLDSDNDQAPNSEDDSEMPQRGRRATRRVVLDSESEDEFGDDWMEYGGPTEAERAHLVPTLAEDDIDREIMNSAAPGLNHSTPASPPAPTAPNSPAPAVDGETVAASASNPPPAPPSAVPPPAVAVSAPLIPLSQTGRPQRNKKKDREEEGCCDCGVVVTDAAKTDMTRTVECTKAGCETGWVSLKFYF</sequence>
<accession>A0AAD7I904</accession>
<dbReference type="Proteomes" id="UP001215598">
    <property type="component" value="Unassembled WGS sequence"/>
</dbReference>
<gene>
    <name evidence="2" type="ORF">B0H16DRAFT_1891817</name>
</gene>
<dbReference type="EMBL" id="JARKIB010000119">
    <property type="protein sequence ID" value="KAJ7736860.1"/>
    <property type="molecule type" value="Genomic_DNA"/>
</dbReference>
<reference evidence="2" key="1">
    <citation type="submission" date="2023-03" db="EMBL/GenBank/DDBJ databases">
        <title>Massive genome expansion in bonnet fungi (Mycena s.s.) driven by repeated elements and novel gene families across ecological guilds.</title>
        <authorList>
            <consortium name="Lawrence Berkeley National Laboratory"/>
            <person name="Harder C.B."/>
            <person name="Miyauchi S."/>
            <person name="Viragh M."/>
            <person name="Kuo A."/>
            <person name="Thoen E."/>
            <person name="Andreopoulos B."/>
            <person name="Lu D."/>
            <person name="Skrede I."/>
            <person name="Drula E."/>
            <person name="Henrissat B."/>
            <person name="Morin E."/>
            <person name="Kohler A."/>
            <person name="Barry K."/>
            <person name="LaButti K."/>
            <person name="Morin E."/>
            <person name="Salamov A."/>
            <person name="Lipzen A."/>
            <person name="Mereny Z."/>
            <person name="Hegedus B."/>
            <person name="Baldrian P."/>
            <person name="Stursova M."/>
            <person name="Weitz H."/>
            <person name="Taylor A."/>
            <person name="Grigoriev I.V."/>
            <person name="Nagy L.G."/>
            <person name="Martin F."/>
            <person name="Kauserud H."/>
        </authorList>
    </citation>
    <scope>NUCLEOTIDE SEQUENCE</scope>
    <source>
        <strain evidence="2">CBHHK182m</strain>
    </source>
</reference>
<evidence type="ECO:0000313" key="3">
    <source>
        <dbReference type="Proteomes" id="UP001215598"/>
    </source>
</evidence>
<protein>
    <submittedName>
        <fullName evidence="2">Uncharacterized protein</fullName>
    </submittedName>
</protein>
<feature type="compositionally biased region" description="Acidic residues" evidence="1">
    <location>
        <begin position="962"/>
        <end position="973"/>
    </location>
</feature>
<feature type="compositionally biased region" description="Pro residues" evidence="1">
    <location>
        <begin position="1013"/>
        <end position="1024"/>
    </location>
</feature>
<name>A0AAD7I904_9AGAR</name>
<comment type="caution">
    <text evidence="2">The sequence shown here is derived from an EMBL/GenBank/DDBJ whole genome shotgun (WGS) entry which is preliminary data.</text>
</comment>
<feature type="compositionally biased region" description="Pro residues" evidence="1">
    <location>
        <begin position="1039"/>
        <end position="1052"/>
    </location>
</feature>
<evidence type="ECO:0000256" key="1">
    <source>
        <dbReference type="SAM" id="MobiDB-lite"/>
    </source>
</evidence>
<feature type="region of interest" description="Disordered" evidence="1">
    <location>
        <begin position="1003"/>
        <end position="1080"/>
    </location>
</feature>